<proteinExistence type="predicted"/>
<accession>A0A1I7SDF2</accession>
<dbReference type="WBParaSite" id="BXY_1105700.1">
    <property type="protein sequence ID" value="BXY_1105700.1"/>
    <property type="gene ID" value="BXY_1105700"/>
</dbReference>
<reference evidence="6" key="1">
    <citation type="submission" date="2016-11" db="UniProtKB">
        <authorList>
            <consortium name="WormBaseParasite"/>
        </authorList>
    </citation>
    <scope>IDENTIFICATION</scope>
</reference>
<dbReference type="Proteomes" id="UP000095284">
    <property type="component" value="Unplaced"/>
</dbReference>
<keyword evidence="5" id="KW-1185">Reference proteome</keyword>
<gene>
    <name evidence="2" type="ORF">BXYJ_LOCUS14803</name>
</gene>
<protein>
    <submittedName>
        <fullName evidence="2">(pine wood nematode) hypothetical protein</fullName>
    </submittedName>
</protein>
<dbReference type="Proteomes" id="UP000659654">
    <property type="component" value="Unassembled WGS sequence"/>
</dbReference>
<feature type="compositionally biased region" description="Polar residues" evidence="1">
    <location>
        <begin position="161"/>
        <end position="171"/>
    </location>
</feature>
<dbReference type="EMBL" id="CAJFDI010000006">
    <property type="protein sequence ID" value="CAD5234712.1"/>
    <property type="molecule type" value="Genomic_DNA"/>
</dbReference>
<dbReference type="OrthoDB" id="10592621at2759"/>
<dbReference type="EMBL" id="CAJFCV020000006">
    <property type="protein sequence ID" value="CAG9130651.1"/>
    <property type="molecule type" value="Genomic_DNA"/>
</dbReference>
<sequence length="171" mass="18958">MDSVYISNEFNEPTVEEKSEASIYYAAGPVRSYLSSTAPATEEESVYHEYENTDSPAYEAIQSVYLMDQHNLPLAYRLSYALTVIPEPTRQMAVELVQGMEKQSCLDPDQSDTSLYVSVISAGVSFGNQGYGSYEPLVNRSGPSGEFEEPESLPAKYNASEADSNNSQYHF</sequence>
<evidence type="ECO:0000313" key="6">
    <source>
        <dbReference type="WBParaSite" id="BXY_1105700.1"/>
    </source>
</evidence>
<evidence type="ECO:0000313" key="3">
    <source>
        <dbReference type="EMBL" id="CAG9130651.1"/>
    </source>
</evidence>
<evidence type="ECO:0000313" key="2">
    <source>
        <dbReference type="EMBL" id="CAD5234712.1"/>
    </source>
</evidence>
<organism evidence="4 6">
    <name type="scientific">Bursaphelenchus xylophilus</name>
    <name type="common">Pinewood nematode worm</name>
    <name type="synonym">Aphelenchoides xylophilus</name>
    <dbReference type="NCBI Taxonomy" id="6326"/>
    <lineage>
        <taxon>Eukaryota</taxon>
        <taxon>Metazoa</taxon>
        <taxon>Ecdysozoa</taxon>
        <taxon>Nematoda</taxon>
        <taxon>Chromadorea</taxon>
        <taxon>Rhabditida</taxon>
        <taxon>Tylenchina</taxon>
        <taxon>Tylenchomorpha</taxon>
        <taxon>Aphelenchoidea</taxon>
        <taxon>Aphelenchoididae</taxon>
        <taxon>Bursaphelenchus</taxon>
    </lineage>
</organism>
<reference evidence="3" key="2">
    <citation type="submission" date="2020-08" db="EMBL/GenBank/DDBJ databases">
        <authorList>
            <person name="Kikuchi T."/>
        </authorList>
    </citation>
    <scope>NUCLEOTIDE SEQUENCE</scope>
    <source>
        <strain evidence="2">Ka4C1</strain>
    </source>
</reference>
<evidence type="ECO:0000313" key="4">
    <source>
        <dbReference type="Proteomes" id="UP000095284"/>
    </source>
</evidence>
<evidence type="ECO:0000313" key="5">
    <source>
        <dbReference type="Proteomes" id="UP000659654"/>
    </source>
</evidence>
<evidence type="ECO:0000256" key="1">
    <source>
        <dbReference type="SAM" id="MobiDB-lite"/>
    </source>
</evidence>
<name>A0A1I7SDF2_BURXY</name>
<feature type="region of interest" description="Disordered" evidence="1">
    <location>
        <begin position="137"/>
        <end position="171"/>
    </location>
</feature>
<dbReference type="AlphaFoldDB" id="A0A1I7SDF2"/>
<dbReference type="Proteomes" id="UP000582659">
    <property type="component" value="Unassembled WGS sequence"/>
</dbReference>